<dbReference type="AlphaFoldDB" id="A0A212EPR6"/>
<name>A0A212EPR6_DANPL</name>
<dbReference type="STRING" id="278856.A0A212EPR6"/>
<keyword evidence="1" id="KW-0472">Membrane</keyword>
<keyword evidence="1" id="KW-0812">Transmembrane</keyword>
<evidence type="ECO:0000313" key="3">
    <source>
        <dbReference type="Proteomes" id="UP000007151"/>
    </source>
</evidence>
<evidence type="ECO:0000256" key="1">
    <source>
        <dbReference type="SAM" id="Phobius"/>
    </source>
</evidence>
<feature type="transmembrane region" description="Helical" evidence="1">
    <location>
        <begin position="27"/>
        <end position="48"/>
    </location>
</feature>
<gene>
    <name evidence="2" type="ORF">KGM_200121</name>
</gene>
<dbReference type="EMBL" id="AGBW02013425">
    <property type="protein sequence ID" value="OWR43457.1"/>
    <property type="molecule type" value="Genomic_DNA"/>
</dbReference>
<evidence type="ECO:0000313" key="2">
    <source>
        <dbReference type="EMBL" id="OWR43457.1"/>
    </source>
</evidence>
<sequence>MASSEEEATTAPTSEDGLPDCLSVRKWWCFLLSSIITFLAGLLVVLLWRLCAFVCCRKEPELAPNDPKQKEQKAARQGKQEFEGTFMTEAKDWAGELISGQTTTGRILKFTTFPIVERNTILKQNINEAVFTFTHYAVIHLETSQKRATPYIEGFVGENQRCQHVTRNGP</sequence>
<protein>
    <submittedName>
        <fullName evidence="2">Calcium-activated potassium channel alpha subunit</fullName>
    </submittedName>
</protein>
<keyword evidence="2" id="KW-0813">Transport</keyword>
<comment type="caution">
    <text evidence="2">The sequence shown here is derived from an EMBL/GenBank/DDBJ whole genome shotgun (WGS) entry which is preliminary data.</text>
</comment>
<accession>A0A212EPR6</accession>
<keyword evidence="2" id="KW-0407">Ion channel</keyword>
<reference evidence="2 3" key="1">
    <citation type="journal article" date="2011" name="Cell">
        <title>The monarch butterfly genome yields insights into long-distance migration.</title>
        <authorList>
            <person name="Zhan S."/>
            <person name="Merlin C."/>
            <person name="Boore J.L."/>
            <person name="Reppert S.M."/>
        </authorList>
    </citation>
    <scope>NUCLEOTIDE SEQUENCE [LARGE SCALE GENOMIC DNA]</scope>
    <source>
        <strain evidence="2">F-2</strain>
    </source>
</reference>
<dbReference type="Proteomes" id="UP000007151">
    <property type="component" value="Unassembled WGS sequence"/>
</dbReference>
<dbReference type="KEGG" id="dpl:KGM_200121"/>
<keyword evidence="3" id="KW-1185">Reference proteome</keyword>
<keyword evidence="2" id="KW-0406">Ion transport</keyword>
<proteinExistence type="predicted"/>
<dbReference type="InParanoid" id="A0A212EPR6"/>
<dbReference type="GO" id="GO:0034220">
    <property type="term" value="P:monoatomic ion transmembrane transport"/>
    <property type="evidence" value="ECO:0007669"/>
    <property type="project" value="UniProtKB-KW"/>
</dbReference>
<organism evidence="2 3">
    <name type="scientific">Danaus plexippus plexippus</name>
    <dbReference type="NCBI Taxonomy" id="278856"/>
    <lineage>
        <taxon>Eukaryota</taxon>
        <taxon>Metazoa</taxon>
        <taxon>Ecdysozoa</taxon>
        <taxon>Arthropoda</taxon>
        <taxon>Hexapoda</taxon>
        <taxon>Insecta</taxon>
        <taxon>Pterygota</taxon>
        <taxon>Neoptera</taxon>
        <taxon>Endopterygota</taxon>
        <taxon>Lepidoptera</taxon>
        <taxon>Glossata</taxon>
        <taxon>Ditrysia</taxon>
        <taxon>Papilionoidea</taxon>
        <taxon>Nymphalidae</taxon>
        <taxon>Danainae</taxon>
        <taxon>Danaini</taxon>
        <taxon>Danaina</taxon>
        <taxon>Danaus</taxon>
        <taxon>Danaus</taxon>
    </lineage>
</organism>
<keyword evidence="1" id="KW-1133">Transmembrane helix</keyword>